<dbReference type="EMBL" id="NCKW01000624">
    <property type="protein sequence ID" value="POM80212.1"/>
    <property type="molecule type" value="Genomic_DNA"/>
</dbReference>
<gene>
    <name evidence="1" type="ORF">PHPALM_1981</name>
</gene>
<reference evidence="1 2" key="1">
    <citation type="journal article" date="2017" name="Genome Biol. Evol.">
        <title>Phytophthora megakarya and P. palmivora, closely related causal agents of cacao black pod rot, underwent increases in genome sizes and gene numbers by different mechanisms.</title>
        <authorList>
            <person name="Ali S.S."/>
            <person name="Shao J."/>
            <person name="Lary D.J."/>
            <person name="Kronmiller B."/>
            <person name="Shen D."/>
            <person name="Strem M.D."/>
            <person name="Amoako-Attah I."/>
            <person name="Akrofi A.Y."/>
            <person name="Begoude B.A."/>
            <person name="Ten Hoopen G.M."/>
            <person name="Coulibaly K."/>
            <person name="Kebe B.I."/>
            <person name="Melnick R.L."/>
            <person name="Guiltinan M.J."/>
            <person name="Tyler B.M."/>
            <person name="Meinhardt L.W."/>
            <person name="Bailey B.A."/>
        </authorList>
    </citation>
    <scope>NUCLEOTIDE SEQUENCE [LARGE SCALE GENOMIC DNA]</scope>
    <source>
        <strain evidence="2">sbr112.9</strain>
    </source>
</reference>
<sequence>MALIHLFQFQIVKTSMDYSSIPAAGFPRSLEPFQLTTLSIQRQLSFNRCFTLTMEAVEFEKSTPQGCILKKLVLSLSSRNHTDSRFNHPTIFQCVLPVVSVFTITTILSGNG</sequence>
<name>A0A2P4YQW7_9STRA</name>
<accession>A0A2P4YQW7</accession>
<evidence type="ECO:0000313" key="1">
    <source>
        <dbReference type="EMBL" id="POM80212.1"/>
    </source>
</evidence>
<keyword evidence="2" id="KW-1185">Reference proteome</keyword>
<organism evidence="1 2">
    <name type="scientific">Phytophthora palmivora</name>
    <dbReference type="NCBI Taxonomy" id="4796"/>
    <lineage>
        <taxon>Eukaryota</taxon>
        <taxon>Sar</taxon>
        <taxon>Stramenopiles</taxon>
        <taxon>Oomycota</taxon>
        <taxon>Peronosporomycetes</taxon>
        <taxon>Peronosporales</taxon>
        <taxon>Peronosporaceae</taxon>
        <taxon>Phytophthora</taxon>
    </lineage>
</organism>
<evidence type="ECO:0000313" key="2">
    <source>
        <dbReference type="Proteomes" id="UP000237271"/>
    </source>
</evidence>
<dbReference type="AlphaFoldDB" id="A0A2P4YQW7"/>
<dbReference type="Proteomes" id="UP000237271">
    <property type="component" value="Unassembled WGS sequence"/>
</dbReference>
<comment type="caution">
    <text evidence="1">The sequence shown here is derived from an EMBL/GenBank/DDBJ whole genome shotgun (WGS) entry which is preliminary data.</text>
</comment>
<proteinExistence type="predicted"/>
<protein>
    <submittedName>
        <fullName evidence="1">Hormone-sensitive Lipase</fullName>
    </submittedName>
</protein>